<keyword evidence="4 7" id="KW-0732">Signal</keyword>
<feature type="chain" id="PRO_5015213747" description="Cytochrome c-type biogenesis protein" evidence="7">
    <location>
        <begin position="21"/>
        <end position="167"/>
    </location>
</feature>
<dbReference type="KEGG" id="mmyr:MXMO3_02603"/>
<keyword evidence="3 7" id="KW-0479">Metal-binding</keyword>
<name>A0A2R4MGM2_9HYPH</name>
<dbReference type="PANTHER" id="PTHR47870:SF1">
    <property type="entry name" value="CYTOCHROME C-TYPE BIOGENESIS PROTEIN CCMH"/>
    <property type="match status" value="1"/>
</dbReference>
<keyword evidence="5" id="KW-0201">Cytochrome c-type biogenesis</keyword>
<dbReference type="InterPro" id="IPR005616">
    <property type="entry name" value="CcmH/CycL/Ccl2/NrfF_N"/>
</dbReference>
<feature type="transmembrane region" description="Helical" evidence="7">
    <location>
        <begin position="104"/>
        <end position="124"/>
    </location>
</feature>
<comment type="function">
    <text evidence="7">Possible subunit of a heme lyase.</text>
</comment>
<sequence>MNRFLMILILIVSFVPQSFAVQPDEVLDDPVLEERARDISEGLRCLVCQNQSIDDSDADLARDLRIVVRERLVAGDSNDEVVDYVVARYGEFVLLKPTFSGHNLVLWIAAPLIFVIGLVILFVVSMRQRKVSNAAAMTPEEEQVLAELTESETDSANKDQTSRQSAD</sequence>
<keyword evidence="6 7" id="KW-0408">Iron</keyword>
<gene>
    <name evidence="10" type="ORF">MXMO3_02603</name>
</gene>
<dbReference type="RefSeq" id="WP_117396135.1">
    <property type="nucleotide sequence ID" value="NZ_CP021330.1"/>
</dbReference>
<comment type="similarity">
    <text evidence="1 7">Belongs to the CcmH/CycL/Ccl2/NrfF family.</text>
</comment>
<feature type="region of interest" description="Disordered" evidence="8">
    <location>
        <begin position="143"/>
        <end position="167"/>
    </location>
</feature>
<dbReference type="AlphaFoldDB" id="A0A2R4MGM2"/>
<evidence type="ECO:0000256" key="7">
    <source>
        <dbReference type="RuleBase" id="RU364112"/>
    </source>
</evidence>
<dbReference type="InterPro" id="IPR038297">
    <property type="entry name" value="CcmH/CycL/NrfF/Ccl2_sf"/>
</dbReference>
<evidence type="ECO:0000256" key="6">
    <source>
        <dbReference type="ARBA" id="ARBA00023004"/>
    </source>
</evidence>
<evidence type="ECO:0000256" key="3">
    <source>
        <dbReference type="ARBA" id="ARBA00022723"/>
    </source>
</evidence>
<dbReference type="PANTHER" id="PTHR47870">
    <property type="entry name" value="CYTOCHROME C-TYPE BIOGENESIS PROTEIN CCMH"/>
    <property type="match status" value="1"/>
</dbReference>
<evidence type="ECO:0000256" key="8">
    <source>
        <dbReference type="SAM" id="MobiDB-lite"/>
    </source>
</evidence>
<feature type="signal peptide" evidence="7">
    <location>
        <begin position="1"/>
        <end position="20"/>
    </location>
</feature>
<dbReference type="Gene3D" id="1.10.8.640">
    <property type="entry name" value="Cytochrome C biogenesis protein"/>
    <property type="match status" value="1"/>
</dbReference>
<evidence type="ECO:0000256" key="2">
    <source>
        <dbReference type="ARBA" id="ARBA00022617"/>
    </source>
</evidence>
<feature type="domain" description="CcmH/CycL/Ccl2/NrfF N-terminal" evidence="9">
    <location>
        <begin position="9"/>
        <end position="148"/>
    </location>
</feature>
<dbReference type="CDD" id="cd16378">
    <property type="entry name" value="CcmH_N"/>
    <property type="match status" value="1"/>
</dbReference>
<dbReference type="Proteomes" id="UP000258927">
    <property type="component" value="Chromosome"/>
</dbReference>
<organism evidence="10 11">
    <name type="scientific">Maritalea myrionectae</name>
    <dbReference type="NCBI Taxonomy" id="454601"/>
    <lineage>
        <taxon>Bacteria</taxon>
        <taxon>Pseudomonadati</taxon>
        <taxon>Pseudomonadota</taxon>
        <taxon>Alphaproteobacteria</taxon>
        <taxon>Hyphomicrobiales</taxon>
        <taxon>Devosiaceae</taxon>
        <taxon>Maritalea</taxon>
    </lineage>
</organism>
<evidence type="ECO:0000256" key="4">
    <source>
        <dbReference type="ARBA" id="ARBA00022729"/>
    </source>
</evidence>
<proteinExistence type="inferred from homology"/>
<dbReference type="EMBL" id="CP021330">
    <property type="protein sequence ID" value="AVX05115.1"/>
    <property type="molecule type" value="Genomic_DNA"/>
</dbReference>
<evidence type="ECO:0000256" key="1">
    <source>
        <dbReference type="ARBA" id="ARBA00010342"/>
    </source>
</evidence>
<dbReference type="InterPro" id="IPR051263">
    <property type="entry name" value="C-type_cytochrome_biogenesis"/>
</dbReference>
<evidence type="ECO:0000256" key="5">
    <source>
        <dbReference type="ARBA" id="ARBA00022748"/>
    </source>
</evidence>
<feature type="compositionally biased region" description="Basic and acidic residues" evidence="8">
    <location>
        <begin position="155"/>
        <end position="167"/>
    </location>
</feature>
<dbReference type="GO" id="GO:0005886">
    <property type="term" value="C:plasma membrane"/>
    <property type="evidence" value="ECO:0007669"/>
    <property type="project" value="TreeGrafter"/>
</dbReference>
<keyword evidence="11" id="KW-1185">Reference proteome</keyword>
<dbReference type="GO" id="GO:0046872">
    <property type="term" value="F:metal ion binding"/>
    <property type="evidence" value="ECO:0007669"/>
    <property type="project" value="UniProtKB-KW"/>
</dbReference>
<evidence type="ECO:0000313" key="10">
    <source>
        <dbReference type="EMBL" id="AVX05115.1"/>
    </source>
</evidence>
<evidence type="ECO:0000313" key="11">
    <source>
        <dbReference type="Proteomes" id="UP000258927"/>
    </source>
</evidence>
<feature type="compositionally biased region" description="Acidic residues" evidence="8">
    <location>
        <begin position="143"/>
        <end position="153"/>
    </location>
</feature>
<keyword evidence="2 7" id="KW-0349">Heme</keyword>
<dbReference type="GO" id="GO:0017004">
    <property type="term" value="P:cytochrome complex assembly"/>
    <property type="evidence" value="ECO:0007669"/>
    <property type="project" value="UniProtKB-KW"/>
</dbReference>
<dbReference type="Pfam" id="PF03918">
    <property type="entry name" value="CcmH"/>
    <property type="match status" value="1"/>
</dbReference>
<evidence type="ECO:0000259" key="9">
    <source>
        <dbReference type="Pfam" id="PF03918"/>
    </source>
</evidence>
<accession>A0A2R4MGM2</accession>
<keyword evidence="7" id="KW-1133">Transmembrane helix</keyword>
<protein>
    <recommendedName>
        <fullName evidence="7">Cytochrome c-type biogenesis protein</fullName>
    </recommendedName>
</protein>
<dbReference type="STRING" id="1122213.GCA_000423365_00239"/>
<keyword evidence="7" id="KW-0812">Transmembrane</keyword>
<keyword evidence="7" id="KW-0472">Membrane</keyword>
<reference evidence="10 11" key="1">
    <citation type="submission" date="2017-05" db="EMBL/GenBank/DDBJ databases">
        <title>Genome Analysis of Maritalea myrionectae HL2708#5.</title>
        <authorList>
            <consortium name="Cotde Inc.-PKNU"/>
            <person name="Jang D."/>
            <person name="Oh H.-M."/>
        </authorList>
    </citation>
    <scope>NUCLEOTIDE SEQUENCE [LARGE SCALE GENOMIC DNA]</scope>
    <source>
        <strain evidence="10 11">HL2708#5</strain>
    </source>
</reference>